<evidence type="ECO:0000313" key="2">
    <source>
        <dbReference type="Proteomes" id="UP000791080"/>
    </source>
</evidence>
<proteinExistence type="predicted"/>
<dbReference type="PANTHER" id="PTHR37816">
    <property type="entry name" value="YALI0E33011P"/>
    <property type="match status" value="1"/>
</dbReference>
<dbReference type="SUPFAM" id="SSF52540">
    <property type="entry name" value="P-loop containing nucleoside triphosphate hydrolases"/>
    <property type="match status" value="1"/>
</dbReference>
<accession>A0ABT1JDS2</accession>
<protein>
    <submittedName>
        <fullName evidence="1">AAA domain-containing protein</fullName>
    </submittedName>
</protein>
<reference evidence="1 2" key="2">
    <citation type="submission" date="2022-06" db="EMBL/GenBank/DDBJ databases">
        <title>Genomic Encyclopedia of Type Strains, Phase I: the one thousand microbial genomes (KMG-I) project.</title>
        <authorList>
            <person name="Kyrpides N."/>
        </authorList>
    </citation>
    <scope>NUCLEOTIDE SEQUENCE [LARGE SCALE GENOMIC DNA]</scope>
    <source>
        <strain evidence="1 2">DSM 43889</strain>
    </source>
</reference>
<evidence type="ECO:0000313" key="1">
    <source>
        <dbReference type="EMBL" id="MCP2330640.1"/>
    </source>
</evidence>
<dbReference type="Pfam" id="PF13671">
    <property type="entry name" value="AAA_33"/>
    <property type="match status" value="1"/>
</dbReference>
<dbReference type="Proteomes" id="UP000791080">
    <property type="component" value="Unassembled WGS sequence"/>
</dbReference>
<dbReference type="EMBL" id="AUBJ02000001">
    <property type="protein sequence ID" value="MCP2330640.1"/>
    <property type="molecule type" value="Genomic_DNA"/>
</dbReference>
<comment type="caution">
    <text evidence="1">The sequence shown here is derived from an EMBL/GenBank/DDBJ whole genome shotgun (WGS) entry which is preliminary data.</text>
</comment>
<gene>
    <name evidence="1" type="ORF">G443_000910</name>
</gene>
<dbReference type="PANTHER" id="PTHR37816:SF1">
    <property type="entry name" value="TOXIN"/>
    <property type="match status" value="1"/>
</dbReference>
<name>A0ABT1JDS2_ACTCY</name>
<dbReference type="Gene3D" id="3.40.50.300">
    <property type="entry name" value="P-loop containing nucleotide triphosphate hydrolases"/>
    <property type="match status" value="1"/>
</dbReference>
<organism evidence="1 2">
    <name type="scientific">Actinoalloteichus caeruleus DSM 43889</name>
    <dbReference type="NCBI Taxonomy" id="1120930"/>
    <lineage>
        <taxon>Bacteria</taxon>
        <taxon>Bacillati</taxon>
        <taxon>Actinomycetota</taxon>
        <taxon>Actinomycetes</taxon>
        <taxon>Pseudonocardiales</taxon>
        <taxon>Pseudonocardiaceae</taxon>
        <taxon>Actinoalloteichus</taxon>
        <taxon>Actinoalloteichus cyanogriseus</taxon>
    </lineage>
</organism>
<sequence>MAESPERTGGHEETARPRRIVVLGTSGSGKSTLATRLARELGIDHVELDALHHGPHWTPRPTEEFAADIAELRDRPAWVVDGNYIDRVADTLWPRADLVVWLDLPLAVILPRILRRTVRRIRHRTELWAGNREDWSALFGRHSLLVWAVRSQRAHQAELPGRLAALRRSGVRVVRLTSGRAADRWLVEETNG</sequence>
<keyword evidence="2" id="KW-1185">Reference proteome</keyword>
<dbReference type="RefSeq" id="WP_016700830.1">
    <property type="nucleotide sequence ID" value="NZ_AUBJ02000001.1"/>
</dbReference>
<dbReference type="InterPro" id="IPR052922">
    <property type="entry name" value="Cytidylate_Kinase-2"/>
</dbReference>
<dbReference type="InterPro" id="IPR027417">
    <property type="entry name" value="P-loop_NTPase"/>
</dbReference>
<reference evidence="1 2" key="1">
    <citation type="submission" date="2013-07" db="EMBL/GenBank/DDBJ databases">
        <authorList>
            <consortium name="DOE Joint Genome Institute"/>
            <person name="Reeve W."/>
            <person name="Huntemann M."/>
            <person name="Han J."/>
            <person name="Chen A."/>
            <person name="Kyrpides N."/>
            <person name="Mavromatis K."/>
            <person name="Markowitz V."/>
            <person name="Palaniappan K."/>
            <person name="Ivanova N."/>
            <person name="Schaumberg A."/>
            <person name="Pati A."/>
            <person name="Liolios K."/>
            <person name="Nordberg H.P."/>
            <person name="Cantor M.N."/>
            <person name="Hua S.X."/>
            <person name="Woyke T."/>
        </authorList>
    </citation>
    <scope>NUCLEOTIDE SEQUENCE [LARGE SCALE GENOMIC DNA]</scope>
    <source>
        <strain evidence="1 2">DSM 43889</strain>
    </source>
</reference>